<proteinExistence type="predicted"/>
<accession>A0ABS8TAA2</accession>
<reference evidence="1 2" key="1">
    <citation type="journal article" date="2021" name="BMC Genomics">
        <title>Datura genome reveals duplications of psychoactive alkaloid biosynthetic genes and high mutation rate following tissue culture.</title>
        <authorList>
            <person name="Rajewski A."/>
            <person name="Carter-House D."/>
            <person name="Stajich J."/>
            <person name="Litt A."/>
        </authorList>
    </citation>
    <scope>NUCLEOTIDE SEQUENCE [LARGE SCALE GENOMIC DNA]</scope>
    <source>
        <strain evidence="1">AR-01</strain>
    </source>
</reference>
<dbReference type="EMBL" id="JACEIK010001274">
    <property type="protein sequence ID" value="MCD7467838.1"/>
    <property type="molecule type" value="Genomic_DNA"/>
</dbReference>
<evidence type="ECO:0000313" key="2">
    <source>
        <dbReference type="Proteomes" id="UP000823775"/>
    </source>
</evidence>
<name>A0ABS8TAA2_DATST</name>
<organism evidence="1 2">
    <name type="scientific">Datura stramonium</name>
    <name type="common">Jimsonweed</name>
    <name type="synonym">Common thornapple</name>
    <dbReference type="NCBI Taxonomy" id="4076"/>
    <lineage>
        <taxon>Eukaryota</taxon>
        <taxon>Viridiplantae</taxon>
        <taxon>Streptophyta</taxon>
        <taxon>Embryophyta</taxon>
        <taxon>Tracheophyta</taxon>
        <taxon>Spermatophyta</taxon>
        <taxon>Magnoliopsida</taxon>
        <taxon>eudicotyledons</taxon>
        <taxon>Gunneridae</taxon>
        <taxon>Pentapetalae</taxon>
        <taxon>asterids</taxon>
        <taxon>lamiids</taxon>
        <taxon>Solanales</taxon>
        <taxon>Solanaceae</taxon>
        <taxon>Solanoideae</taxon>
        <taxon>Datureae</taxon>
        <taxon>Datura</taxon>
    </lineage>
</organism>
<evidence type="ECO:0000313" key="1">
    <source>
        <dbReference type="EMBL" id="MCD7467838.1"/>
    </source>
</evidence>
<protein>
    <submittedName>
        <fullName evidence="1">Uncharacterized protein</fullName>
    </submittedName>
</protein>
<gene>
    <name evidence="1" type="ORF">HAX54_005484</name>
</gene>
<comment type="caution">
    <text evidence="1">The sequence shown here is derived from an EMBL/GenBank/DDBJ whole genome shotgun (WGS) entry which is preliminary data.</text>
</comment>
<dbReference type="Proteomes" id="UP000823775">
    <property type="component" value="Unassembled WGS sequence"/>
</dbReference>
<keyword evidence="2" id="KW-1185">Reference proteome</keyword>
<sequence>MLMLKMGQQVAPGISSFCVVERGHALWRCQDRDGTGYILVNVMAKNWQKWKIEPAIMVGVLQPCVIIIDNLPHLIFPFLVRHNTIVQLYPSQSSIDVTPDQTQPALSVHTPVVVDERQQALLFALPWSLLDGVDPSM</sequence>